<dbReference type="AlphaFoldDB" id="A0A0A8YC78"/>
<evidence type="ECO:0000256" key="1">
    <source>
        <dbReference type="SAM" id="SignalP"/>
    </source>
</evidence>
<sequence length="43" mass="4600">MMCLSMAMSPLLASKIISLVSGQHSPVLRTEVTEHLPRSSSSS</sequence>
<feature type="signal peptide" evidence="1">
    <location>
        <begin position="1"/>
        <end position="22"/>
    </location>
</feature>
<protein>
    <submittedName>
        <fullName evidence="2">Uncharacterized protein</fullName>
    </submittedName>
</protein>
<keyword evidence="1" id="KW-0732">Signal</keyword>
<name>A0A0A8YC78_ARUDO</name>
<reference evidence="2" key="2">
    <citation type="journal article" date="2015" name="Data Brief">
        <title>Shoot transcriptome of the giant reed, Arundo donax.</title>
        <authorList>
            <person name="Barrero R.A."/>
            <person name="Guerrero F.D."/>
            <person name="Moolhuijzen P."/>
            <person name="Goolsby J.A."/>
            <person name="Tidwell J."/>
            <person name="Bellgard S.E."/>
            <person name="Bellgard M.I."/>
        </authorList>
    </citation>
    <scope>NUCLEOTIDE SEQUENCE</scope>
    <source>
        <tissue evidence="2">Shoot tissue taken approximately 20 cm above the soil surface</tissue>
    </source>
</reference>
<accession>A0A0A8YC78</accession>
<organism evidence="2">
    <name type="scientific">Arundo donax</name>
    <name type="common">Giant reed</name>
    <name type="synonym">Donax arundinaceus</name>
    <dbReference type="NCBI Taxonomy" id="35708"/>
    <lineage>
        <taxon>Eukaryota</taxon>
        <taxon>Viridiplantae</taxon>
        <taxon>Streptophyta</taxon>
        <taxon>Embryophyta</taxon>
        <taxon>Tracheophyta</taxon>
        <taxon>Spermatophyta</taxon>
        <taxon>Magnoliopsida</taxon>
        <taxon>Liliopsida</taxon>
        <taxon>Poales</taxon>
        <taxon>Poaceae</taxon>
        <taxon>PACMAD clade</taxon>
        <taxon>Arundinoideae</taxon>
        <taxon>Arundineae</taxon>
        <taxon>Arundo</taxon>
    </lineage>
</organism>
<evidence type="ECO:0000313" key="2">
    <source>
        <dbReference type="EMBL" id="JAD22968.1"/>
    </source>
</evidence>
<feature type="chain" id="PRO_5002043324" evidence="1">
    <location>
        <begin position="23"/>
        <end position="43"/>
    </location>
</feature>
<dbReference type="EMBL" id="GBRH01274927">
    <property type="protein sequence ID" value="JAD22968.1"/>
    <property type="molecule type" value="Transcribed_RNA"/>
</dbReference>
<reference evidence="2" key="1">
    <citation type="submission" date="2014-09" db="EMBL/GenBank/DDBJ databases">
        <authorList>
            <person name="Magalhaes I.L.F."/>
            <person name="Oliveira U."/>
            <person name="Santos F.R."/>
            <person name="Vidigal T.H.D.A."/>
            <person name="Brescovit A.D."/>
            <person name="Santos A.J."/>
        </authorList>
    </citation>
    <scope>NUCLEOTIDE SEQUENCE</scope>
    <source>
        <tissue evidence="2">Shoot tissue taken approximately 20 cm above the soil surface</tissue>
    </source>
</reference>
<proteinExistence type="predicted"/>